<dbReference type="EMBL" id="JBEPMA010000011">
    <property type="protein sequence ID" value="MET3617943.1"/>
    <property type="molecule type" value="Genomic_DNA"/>
</dbReference>
<feature type="transmembrane region" description="Helical" evidence="1">
    <location>
        <begin position="12"/>
        <end position="33"/>
    </location>
</feature>
<dbReference type="InterPro" id="IPR036259">
    <property type="entry name" value="MFS_trans_sf"/>
</dbReference>
<accession>A0ABV2JBG9</accession>
<gene>
    <name evidence="2" type="ORF">ABID14_001578</name>
</gene>
<dbReference type="SUPFAM" id="SSF103473">
    <property type="entry name" value="MFS general substrate transporter"/>
    <property type="match status" value="1"/>
</dbReference>
<proteinExistence type="predicted"/>
<dbReference type="Proteomes" id="UP001549162">
    <property type="component" value="Unassembled WGS sequence"/>
</dbReference>
<dbReference type="Gene3D" id="1.20.1250.20">
    <property type="entry name" value="MFS general substrate transporter like domains"/>
    <property type="match status" value="1"/>
</dbReference>
<dbReference type="RefSeq" id="WP_354368849.1">
    <property type="nucleotide sequence ID" value="NZ_JBEPMA010000011.1"/>
</dbReference>
<keyword evidence="1" id="KW-1133">Transmembrane helix</keyword>
<evidence type="ECO:0000313" key="3">
    <source>
        <dbReference type="Proteomes" id="UP001549162"/>
    </source>
</evidence>
<evidence type="ECO:0000256" key="1">
    <source>
        <dbReference type="SAM" id="Phobius"/>
    </source>
</evidence>
<keyword evidence="1" id="KW-0472">Membrane</keyword>
<name>A0ABV2JBG9_9FIRM</name>
<evidence type="ECO:0000313" key="2">
    <source>
        <dbReference type="EMBL" id="MET3617943.1"/>
    </source>
</evidence>
<organism evidence="2 3">
    <name type="scientific">Peptoniphilus olsenii</name>
    <dbReference type="NCBI Taxonomy" id="411570"/>
    <lineage>
        <taxon>Bacteria</taxon>
        <taxon>Bacillati</taxon>
        <taxon>Bacillota</taxon>
        <taxon>Tissierellia</taxon>
        <taxon>Tissierellales</taxon>
        <taxon>Peptoniphilaceae</taxon>
        <taxon>Peptoniphilus</taxon>
    </lineage>
</organism>
<comment type="caution">
    <text evidence="2">The sequence shown here is derived from an EMBL/GenBank/DDBJ whole genome shotgun (WGS) entry which is preliminary data.</text>
</comment>
<feature type="transmembrane region" description="Helical" evidence="1">
    <location>
        <begin position="45"/>
        <end position="66"/>
    </location>
</feature>
<keyword evidence="1" id="KW-0812">Transmembrane</keyword>
<keyword evidence="3" id="KW-1185">Reference proteome</keyword>
<sequence length="81" mass="9310">MKQIKNCESNSIKFSLFYILNYSLPIFVINLLFYKSKGLNFKEIMFLEAITSFVTIFCEIPSGMLVDTYGRKNILNTAAPL</sequence>
<protein>
    <submittedName>
        <fullName evidence="2">Nitrate/nitrite transporter NarK</fullName>
    </submittedName>
</protein>
<reference evidence="2 3" key="1">
    <citation type="submission" date="2024-06" db="EMBL/GenBank/DDBJ databases">
        <title>Genomic Encyclopedia of Type Strains, Phase IV (KMG-IV): sequencing the most valuable type-strain genomes for metagenomic binning, comparative biology and taxonomic classification.</title>
        <authorList>
            <person name="Goeker M."/>
        </authorList>
    </citation>
    <scope>NUCLEOTIDE SEQUENCE [LARGE SCALE GENOMIC DNA]</scope>
    <source>
        <strain evidence="2 3">DSM 21460</strain>
    </source>
</reference>